<proteinExistence type="predicted"/>
<evidence type="ECO:0000259" key="2">
    <source>
        <dbReference type="Pfam" id="PF14317"/>
    </source>
</evidence>
<evidence type="ECO:0000256" key="1">
    <source>
        <dbReference type="SAM" id="Phobius"/>
    </source>
</evidence>
<organism evidence="3 4">
    <name type="scientific">Paenibacillus sabuli</name>
    <dbReference type="NCBI Taxonomy" id="2772509"/>
    <lineage>
        <taxon>Bacteria</taxon>
        <taxon>Bacillati</taxon>
        <taxon>Bacillota</taxon>
        <taxon>Bacilli</taxon>
        <taxon>Bacillales</taxon>
        <taxon>Paenibacillaceae</taxon>
        <taxon>Paenibacillus</taxon>
    </lineage>
</organism>
<keyword evidence="4" id="KW-1185">Reference proteome</keyword>
<evidence type="ECO:0000313" key="3">
    <source>
        <dbReference type="EMBL" id="MBD2845018.1"/>
    </source>
</evidence>
<dbReference type="Pfam" id="PF14317">
    <property type="entry name" value="YcxB"/>
    <property type="match status" value="1"/>
</dbReference>
<feature type="transmembrane region" description="Helical" evidence="1">
    <location>
        <begin position="30"/>
        <end position="48"/>
    </location>
</feature>
<dbReference type="Proteomes" id="UP000621560">
    <property type="component" value="Unassembled WGS sequence"/>
</dbReference>
<reference evidence="3" key="1">
    <citation type="submission" date="2020-09" db="EMBL/GenBank/DDBJ databases">
        <title>A novel bacterium of genus Paenibacillus, isolated from South China Sea.</title>
        <authorList>
            <person name="Huang H."/>
            <person name="Mo K."/>
            <person name="Hu Y."/>
        </authorList>
    </citation>
    <scope>NUCLEOTIDE SEQUENCE</scope>
    <source>
        <strain evidence="3">IB182496</strain>
    </source>
</reference>
<comment type="caution">
    <text evidence="3">The sequence shown here is derived from an EMBL/GenBank/DDBJ whole genome shotgun (WGS) entry which is preliminary data.</text>
</comment>
<name>A0A927BT95_9BACL</name>
<evidence type="ECO:0000313" key="4">
    <source>
        <dbReference type="Proteomes" id="UP000621560"/>
    </source>
</evidence>
<dbReference type="RefSeq" id="WP_190916207.1">
    <property type="nucleotide sequence ID" value="NZ_JACXIZ010000013.1"/>
</dbReference>
<dbReference type="EMBL" id="JACXIZ010000013">
    <property type="protein sequence ID" value="MBD2845018.1"/>
    <property type="molecule type" value="Genomic_DNA"/>
</dbReference>
<dbReference type="AlphaFoldDB" id="A0A927BT95"/>
<accession>A0A927BT95</accession>
<keyword evidence="1" id="KW-0812">Transmembrane</keyword>
<dbReference type="InterPro" id="IPR025588">
    <property type="entry name" value="YcxB-like_C"/>
</dbReference>
<feature type="domain" description="YcxB-like C-terminal" evidence="2">
    <location>
        <begin position="113"/>
        <end position="151"/>
    </location>
</feature>
<feature type="transmembrane region" description="Helical" evidence="1">
    <location>
        <begin position="54"/>
        <end position="78"/>
    </location>
</feature>
<sequence>MSESVEFVTSYEGEEFKAFKRFQVFRRHRVLVRMFIFVLIAAGLYMGIRRADWLTGVLLIGIGLFTPMALGWVTNWMAKRQSKRLRKQGGITCTYRVERDWLFNETDFEGVKTTSATGWGNVVYVYETEESFYLYIKKKEPVILPKQALVAGTSFDARLLLWDVTRHKYKKLN</sequence>
<keyword evidence="1" id="KW-1133">Transmembrane helix</keyword>
<protein>
    <submittedName>
        <fullName evidence="3">YcxB family protein</fullName>
    </submittedName>
</protein>
<gene>
    <name evidence="3" type="ORF">IDH44_07435</name>
</gene>
<keyword evidence="1" id="KW-0472">Membrane</keyword>